<dbReference type="AlphaFoldDB" id="A0A1D2M2Y2"/>
<proteinExistence type="predicted"/>
<protein>
    <submittedName>
        <fullName evidence="1">Uncharacterized protein</fullName>
    </submittedName>
</protein>
<evidence type="ECO:0000313" key="2">
    <source>
        <dbReference type="Proteomes" id="UP000094527"/>
    </source>
</evidence>
<keyword evidence="2" id="KW-1185">Reference proteome</keyword>
<name>A0A1D2M2Y2_ORCCI</name>
<reference evidence="1 2" key="1">
    <citation type="journal article" date="2016" name="Genome Biol. Evol.">
        <title>Gene Family Evolution Reflects Adaptation to Soil Environmental Stressors in the Genome of the Collembolan Orchesella cincta.</title>
        <authorList>
            <person name="Faddeeva-Vakhrusheva A."/>
            <person name="Derks M.F."/>
            <person name="Anvar S.Y."/>
            <person name="Agamennone V."/>
            <person name="Suring W."/>
            <person name="Smit S."/>
            <person name="van Straalen N.M."/>
            <person name="Roelofs D."/>
        </authorList>
    </citation>
    <scope>NUCLEOTIDE SEQUENCE [LARGE SCALE GENOMIC DNA]</scope>
    <source>
        <tissue evidence="1">Mixed pool</tissue>
    </source>
</reference>
<dbReference type="Proteomes" id="UP000094527">
    <property type="component" value="Unassembled WGS sequence"/>
</dbReference>
<dbReference type="EMBL" id="LJIJ01005659">
    <property type="protein sequence ID" value="ODM87292.1"/>
    <property type="molecule type" value="Genomic_DNA"/>
</dbReference>
<organism evidence="1 2">
    <name type="scientific">Orchesella cincta</name>
    <name type="common">Springtail</name>
    <name type="synonym">Podura cincta</name>
    <dbReference type="NCBI Taxonomy" id="48709"/>
    <lineage>
        <taxon>Eukaryota</taxon>
        <taxon>Metazoa</taxon>
        <taxon>Ecdysozoa</taxon>
        <taxon>Arthropoda</taxon>
        <taxon>Hexapoda</taxon>
        <taxon>Collembola</taxon>
        <taxon>Entomobryomorpha</taxon>
        <taxon>Entomobryoidea</taxon>
        <taxon>Orchesellidae</taxon>
        <taxon>Orchesellinae</taxon>
        <taxon>Orchesella</taxon>
    </lineage>
</organism>
<evidence type="ECO:0000313" key="1">
    <source>
        <dbReference type="EMBL" id="ODM87292.1"/>
    </source>
</evidence>
<comment type="caution">
    <text evidence="1">The sequence shown here is derived from an EMBL/GenBank/DDBJ whole genome shotgun (WGS) entry which is preliminary data.</text>
</comment>
<sequence>MANSPSAASVMNEIINSMWDQEVGQIITGFEQKSAAYLDGVQNLEDILIDVNDAVKGAKRMRTRDMSSNMKDGLMDVCSRVALEPGFVMTPQLMEMAKESQLSQNNPPNVGSRMGATDYSGEHLRTLFRRTEEKFGVLKIEDVLHRIVSCSHSASNIRRACFGWAAILKCK</sequence>
<gene>
    <name evidence="1" type="ORF">Ocin01_19390</name>
</gene>
<accession>A0A1D2M2Y2</accession>